<proteinExistence type="predicted"/>
<dbReference type="InterPro" id="IPR027417">
    <property type="entry name" value="P-loop_NTPase"/>
</dbReference>
<dbReference type="RefSeq" id="WP_346029855.1">
    <property type="nucleotide sequence ID" value="NZ_BAAANV010000030.1"/>
</dbReference>
<dbReference type="Proteomes" id="UP001501288">
    <property type="component" value="Unassembled WGS sequence"/>
</dbReference>
<name>A0ABN2BBZ0_9MICO</name>
<dbReference type="SUPFAM" id="SSF52540">
    <property type="entry name" value="P-loop containing nucleoside triphosphate hydrolases"/>
    <property type="match status" value="1"/>
</dbReference>
<accession>A0ABN2BBZ0</accession>
<dbReference type="EMBL" id="BAAANV010000030">
    <property type="protein sequence ID" value="GAA1538048.1"/>
    <property type="molecule type" value="Genomic_DNA"/>
</dbReference>
<keyword evidence="3" id="KW-1185">Reference proteome</keyword>
<evidence type="ECO:0008006" key="4">
    <source>
        <dbReference type="Google" id="ProtNLM"/>
    </source>
</evidence>
<feature type="region of interest" description="Disordered" evidence="1">
    <location>
        <begin position="335"/>
        <end position="356"/>
    </location>
</feature>
<dbReference type="Pfam" id="PF05621">
    <property type="entry name" value="TniB"/>
    <property type="match status" value="1"/>
</dbReference>
<organism evidence="2 3">
    <name type="scientific">Dermacoccus barathri</name>
    <dbReference type="NCBI Taxonomy" id="322601"/>
    <lineage>
        <taxon>Bacteria</taxon>
        <taxon>Bacillati</taxon>
        <taxon>Actinomycetota</taxon>
        <taxon>Actinomycetes</taxon>
        <taxon>Micrococcales</taxon>
        <taxon>Dermacoccaceae</taxon>
        <taxon>Dermacoccus</taxon>
    </lineage>
</organism>
<dbReference type="InterPro" id="IPR008868">
    <property type="entry name" value="TniB"/>
</dbReference>
<comment type="caution">
    <text evidence="2">The sequence shown here is derived from an EMBL/GenBank/DDBJ whole genome shotgun (WGS) entry which is preliminary data.</text>
</comment>
<evidence type="ECO:0000313" key="2">
    <source>
        <dbReference type="EMBL" id="GAA1538048.1"/>
    </source>
</evidence>
<evidence type="ECO:0000256" key="1">
    <source>
        <dbReference type="SAM" id="MobiDB-lite"/>
    </source>
</evidence>
<evidence type="ECO:0000313" key="3">
    <source>
        <dbReference type="Proteomes" id="UP001501288"/>
    </source>
</evidence>
<gene>
    <name evidence="2" type="ORF">GCM10009762_09670</name>
</gene>
<reference evidence="2 3" key="1">
    <citation type="journal article" date="2019" name="Int. J. Syst. Evol. Microbiol.">
        <title>The Global Catalogue of Microorganisms (GCM) 10K type strain sequencing project: providing services to taxonomists for standard genome sequencing and annotation.</title>
        <authorList>
            <consortium name="The Broad Institute Genomics Platform"/>
            <consortium name="The Broad Institute Genome Sequencing Center for Infectious Disease"/>
            <person name="Wu L."/>
            <person name="Ma J."/>
        </authorList>
    </citation>
    <scope>NUCLEOTIDE SEQUENCE [LARGE SCALE GENOMIC DNA]</scope>
    <source>
        <strain evidence="2 3">JCM 14588</strain>
    </source>
</reference>
<protein>
    <recommendedName>
        <fullName evidence="4">AAA family ATPase</fullName>
    </recommendedName>
</protein>
<dbReference type="Gene3D" id="3.40.50.300">
    <property type="entry name" value="P-loop containing nucleotide triphosphate hydrolases"/>
    <property type="match status" value="1"/>
</dbReference>
<sequence length="356" mass="39051">MSDIQLTSAPITLDQWRRFMAYEPVIVDALSPEQVERLTHEEAERYLERRAAAINSHDVLLTPDLDRLERQFRVHRLGAHGPQFGPRQSMAVSGAQRLGKSTAALHLGKLHEITERKKTGRAGTDFAPTLYLSTPPGATPKTLMSAFAAALNLPVHVRDTTETITAQVVDVLASLSTSLIIVDEVQNLRTRAQSGLDAASALKAFMDRVPALFLFVGVDLPDSDLFAGPMSAQMQGRVTMHYRKPMSRGTQEDRDEWDSLIDLLEESLPLMSQPAGHLSSQASEFLHAATGGSIGSLRTLVRMAALGALIDGKETIGLREVKTAHRDYRAELAAKEEHLKQTRQHSPGRPDARSSA</sequence>